<dbReference type="Gene3D" id="3.40.50.150">
    <property type="entry name" value="Vaccinia Virus protein VP39"/>
    <property type="match status" value="1"/>
</dbReference>
<proteinExistence type="predicted"/>
<evidence type="ECO:0000313" key="3">
    <source>
        <dbReference type="EMBL" id="TLD95607.1"/>
    </source>
</evidence>
<dbReference type="SUPFAM" id="SSF53335">
    <property type="entry name" value="S-adenosyl-L-methionine-dependent methyltransferases"/>
    <property type="match status" value="1"/>
</dbReference>
<dbReference type="GO" id="GO:0016645">
    <property type="term" value="F:oxidoreductase activity, acting on the CH-NH group of donors"/>
    <property type="evidence" value="ECO:0007669"/>
    <property type="project" value="InterPro"/>
</dbReference>
<dbReference type="Proteomes" id="UP000477070">
    <property type="component" value="Unassembled WGS sequence"/>
</dbReference>
<dbReference type="InterPro" id="IPR008471">
    <property type="entry name" value="MnmC-like_methylTransf"/>
</dbReference>
<dbReference type="PANTHER" id="PTHR39963:SF1">
    <property type="entry name" value="MNMC-LIKE METHYLTRANSFERASE DOMAIN-CONTAINING PROTEIN"/>
    <property type="match status" value="1"/>
</dbReference>
<organism evidence="3 4">
    <name type="scientific">Helicobacter saguini</name>
    <dbReference type="NCBI Taxonomy" id="1548018"/>
    <lineage>
        <taxon>Bacteria</taxon>
        <taxon>Pseudomonadati</taxon>
        <taxon>Campylobacterota</taxon>
        <taxon>Epsilonproteobacteria</taxon>
        <taxon>Campylobacterales</taxon>
        <taxon>Helicobacteraceae</taxon>
        <taxon>Helicobacter</taxon>
    </lineage>
</organism>
<reference evidence="3 4" key="2">
    <citation type="journal article" date="2016" name="Infect. Immun.">
        <title>Helicobacter saguini, a Novel Helicobacter Isolated from Cotton-Top Tamarins with Ulcerative Colitis, Has Proinflammatory Properties and Induces Typhlocolitis and Dysplasia in Gnotobiotic IL-10-/- Mice.</title>
        <authorList>
            <person name="Shen Z."/>
            <person name="Mannion A."/>
            <person name="Whary M.T."/>
            <person name="Muthupalani S."/>
            <person name="Sheh A."/>
            <person name="Feng Y."/>
            <person name="Gong G."/>
            <person name="Vandamme P."/>
            <person name="Holcombe H.R."/>
            <person name="Paster B.J."/>
            <person name="Fox J.G."/>
        </authorList>
    </citation>
    <scope>NUCLEOTIDE SEQUENCE [LARGE SCALE GENOMIC DNA]</scope>
    <source>
        <strain evidence="3 4">MIT 97-6194</strain>
    </source>
</reference>
<reference evidence="3" key="3">
    <citation type="submission" date="2018-04" db="EMBL/GenBank/DDBJ databases">
        <authorList>
            <person name="Sheh A."/>
            <person name="Shen Z."/>
            <person name="Mannion A.J."/>
            <person name="Fox J.G."/>
        </authorList>
    </citation>
    <scope>NUCLEOTIDE SEQUENCE</scope>
    <source>
        <strain evidence="3">MIT 97-6194</strain>
    </source>
</reference>
<name>A0A347VWS4_9HELI</name>
<feature type="domain" description="MnmC-like methyltransferase" evidence="1">
    <location>
        <begin position="172"/>
        <end position="257"/>
    </location>
</feature>
<dbReference type="InterPro" id="IPR029063">
    <property type="entry name" value="SAM-dependent_MTases_sf"/>
</dbReference>
<comment type="caution">
    <text evidence="3">The sequence shown here is derived from an EMBL/GenBank/DDBJ whole genome shotgun (WGS) entry which is preliminary data.</text>
</comment>
<accession>A0A347VWS4</accession>
<dbReference type="Pfam" id="PF05430">
    <property type="entry name" value="Methyltransf_30"/>
    <property type="match status" value="1"/>
</dbReference>
<dbReference type="EMBL" id="QBIU01000001">
    <property type="protein sequence ID" value="MWV69768.1"/>
    <property type="molecule type" value="Genomic_DNA"/>
</dbReference>
<evidence type="ECO:0000313" key="2">
    <source>
        <dbReference type="EMBL" id="MWV69768.1"/>
    </source>
</evidence>
<dbReference type="OrthoDB" id="9786494at2"/>
<dbReference type="AlphaFoldDB" id="A0A347VWS4"/>
<dbReference type="PANTHER" id="PTHR39963">
    <property type="entry name" value="SLL0983 PROTEIN"/>
    <property type="match status" value="1"/>
</dbReference>
<gene>
    <name evidence="2" type="ORF">DCO61_07090</name>
    <name evidence="3" type="ORF">LS64_001770</name>
</gene>
<evidence type="ECO:0000313" key="5">
    <source>
        <dbReference type="Proteomes" id="UP000477070"/>
    </source>
</evidence>
<keyword evidence="4" id="KW-1185">Reference proteome</keyword>
<reference evidence="2 5" key="4">
    <citation type="submission" date="2019-12" db="EMBL/GenBank/DDBJ databases">
        <title>Multi-Generational Helicobacter saguini Isolates.</title>
        <authorList>
            <person name="Mannion A."/>
            <person name="Shen Z."/>
            <person name="Fox J.G."/>
        </authorList>
    </citation>
    <scope>NUCLEOTIDE SEQUENCE [LARGE SCALE GENOMIC DNA]</scope>
    <source>
        <strain evidence="2">16-048</strain>
        <strain evidence="5">16-048 (F4)</strain>
    </source>
</reference>
<reference evidence="3 4" key="1">
    <citation type="journal article" date="2014" name="Genome Announc.">
        <title>Draft genome sequences of eight enterohepatic helicobacter species isolated from both laboratory and wild rodents.</title>
        <authorList>
            <person name="Sheh A."/>
            <person name="Shen Z."/>
            <person name="Fox J.G."/>
        </authorList>
    </citation>
    <scope>NUCLEOTIDE SEQUENCE [LARGE SCALE GENOMIC DNA]</scope>
    <source>
        <strain evidence="3 4">MIT 97-6194</strain>
    </source>
</reference>
<dbReference type="RefSeq" id="WP_052062474.1">
    <property type="nucleotide sequence ID" value="NZ_JRMP02000002.1"/>
</dbReference>
<dbReference type="STRING" id="1548018.LS64_06985"/>
<protein>
    <recommendedName>
        <fullName evidence="1">MnmC-like methyltransferase domain-containing protein</fullName>
    </recommendedName>
</protein>
<sequence length="267" mass="31075">MNESLLNDSINKKLHIVQGADLSLSAYNEKYKQSYHCKSLGAYSESMIKHILPALVFLKYFDSLDSINYNVFIDEITNINTFLDSNKSDDIESNIMKIETLAKKYTEFNNSKIRILDICFGLGFNALLALQHFKNVEIYSPEIDMILPNLLDFNYKNIKNSNIVINELIKNRIYKENEKILYFLHGNALDFIVSFEPNFFNIVFQDAFSKEYNGELWNLSYFQKLYKIMAKNSIITTYAKAKVILENASKSSFKTFKHKHGSIFYKS</sequence>
<dbReference type="EMBL" id="JRMP02000002">
    <property type="protein sequence ID" value="TLD95607.1"/>
    <property type="molecule type" value="Genomic_DNA"/>
</dbReference>
<evidence type="ECO:0000313" key="4">
    <source>
        <dbReference type="Proteomes" id="UP000029714"/>
    </source>
</evidence>
<evidence type="ECO:0000259" key="1">
    <source>
        <dbReference type="Pfam" id="PF05430"/>
    </source>
</evidence>
<dbReference type="Proteomes" id="UP000029714">
    <property type="component" value="Unassembled WGS sequence"/>
</dbReference>